<reference evidence="1 2" key="1">
    <citation type="submission" date="2019-05" db="EMBL/GenBank/DDBJ databases">
        <title>Another draft genome of Portunus trituberculatus and its Hox gene families provides insights of decapod evolution.</title>
        <authorList>
            <person name="Jeong J.-H."/>
            <person name="Song I."/>
            <person name="Kim S."/>
            <person name="Choi T."/>
            <person name="Kim D."/>
            <person name="Ryu S."/>
            <person name="Kim W."/>
        </authorList>
    </citation>
    <scope>NUCLEOTIDE SEQUENCE [LARGE SCALE GENOMIC DNA]</scope>
    <source>
        <tissue evidence="1">Muscle</tissue>
    </source>
</reference>
<sequence>MYNETIWIHPIEGGTLILLIDTVSGDMGLQTGHREEPFPANGAVIAFTAFWGVNMVIRKISYPTLSSVRGRMSVLVRNTKEPSICITTQFCSSITSESSDLLMVFSQSLTRYTLLTEKRT</sequence>
<dbReference type="Proteomes" id="UP000324222">
    <property type="component" value="Unassembled WGS sequence"/>
</dbReference>
<protein>
    <submittedName>
        <fullName evidence="1">Uncharacterized protein</fullName>
    </submittedName>
</protein>
<evidence type="ECO:0000313" key="2">
    <source>
        <dbReference type="Proteomes" id="UP000324222"/>
    </source>
</evidence>
<comment type="caution">
    <text evidence="1">The sequence shown here is derived from an EMBL/GenBank/DDBJ whole genome shotgun (WGS) entry which is preliminary data.</text>
</comment>
<dbReference type="AlphaFoldDB" id="A0A5B7CVQ1"/>
<name>A0A5B7CVQ1_PORTR</name>
<evidence type="ECO:0000313" key="1">
    <source>
        <dbReference type="EMBL" id="MPC13268.1"/>
    </source>
</evidence>
<organism evidence="1 2">
    <name type="scientific">Portunus trituberculatus</name>
    <name type="common">Swimming crab</name>
    <name type="synonym">Neptunus trituberculatus</name>
    <dbReference type="NCBI Taxonomy" id="210409"/>
    <lineage>
        <taxon>Eukaryota</taxon>
        <taxon>Metazoa</taxon>
        <taxon>Ecdysozoa</taxon>
        <taxon>Arthropoda</taxon>
        <taxon>Crustacea</taxon>
        <taxon>Multicrustacea</taxon>
        <taxon>Malacostraca</taxon>
        <taxon>Eumalacostraca</taxon>
        <taxon>Eucarida</taxon>
        <taxon>Decapoda</taxon>
        <taxon>Pleocyemata</taxon>
        <taxon>Brachyura</taxon>
        <taxon>Eubrachyura</taxon>
        <taxon>Portunoidea</taxon>
        <taxon>Portunidae</taxon>
        <taxon>Portuninae</taxon>
        <taxon>Portunus</taxon>
    </lineage>
</organism>
<dbReference type="EMBL" id="VSRR010000269">
    <property type="protein sequence ID" value="MPC13268.1"/>
    <property type="molecule type" value="Genomic_DNA"/>
</dbReference>
<keyword evidence="2" id="KW-1185">Reference proteome</keyword>
<gene>
    <name evidence="1" type="ORF">E2C01_005996</name>
</gene>
<accession>A0A5B7CVQ1</accession>
<proteinExistence type="predicted"/>